<dbReference type="GO" id="GO:0005829">
    <property type="term" value="C:cytosol"/>
    <property type="evidence" value="ECO:0007669"/>
    <property type="project" value="TreeGrafter"/>
</dbReference>
<evidence type="ECO:0000313" key="5">
    <source>
        <dbReference type="EMBL" id="AMC94096.1"/>
    </source>
</evidence>
<gene>
    <name evidence="5" type="ORF">AOC36_08875</name>
</gene>
<accession>A0A120JTV7</accession>
<evidence type="ECO:0000313" key="6">
    <source>
        <dbReference type="Proteomes" id="UP000063781"/>
    </source>
</evidence>
<evidence type="ECO:0000256" key="4">
    <source>
        <dbReference type="RuleBase" id="RU003690"/>
    </source>
</evidence>
<protein>
    <submittedName>
        <fullName evidence="5">Beta-glucosidase</fullName>
    </submittedName>
</protein>
<dbReference type="GO" id="GO:0016052">
    <property type="term" value="P:carbohydrate catabolic process"/>
    <property type="evidence" value="ECO:0007669"/>
    <property type="project" value="TreeGrafter"/>
</dbReference>
<dbReference type="PROSITE" id="PS00653">
    <property type="entry name" value="GLYCOSYL_HYDROL_F1_2"/>
    <property type="match status" value="1"/>
</dbReference>
<name>A0A120JTV7_9FIRM</name>
<evidence type="ECO:0000256" key="3">
    <source>
        <dbReference type="ARBA" id="ARBA00023295"/>
    </source>
</evidence>
<dbReference type="OrthoDB" id="2339329at2"/>
<dbReference type="Proteomes" id="UP000063781">
    <property type="component" value="Chromosome"/>
</dbReference>
<dbReference type="InterPro" id="IPR017853">
    <property type="entry name" value="GH"/>
</dbReference>
<keyword evidence="2" id="KW-0378">Hydrolase</keyword>
<dbReference type="SUPFAM" id="SSF51445">
    <property type="entry name" value="(Trans)glycosidases"/>
    <property type="match status" value="1"/>
</dbReference>
<dbReference type="EMBL" id="CP013213">
    <property type="protein sequence ID" value="AMC94096.1"/>
    <property type="molecule type" value="Genomic_DNA"/>
</dbReference>
<dbReference type="AlphaFoldDB" id="A0A120JTV7"/>
<comment type="similarity">
    <text evidence="1 4">Belongs to the glycosyl hydrolase 1 family.</text>
</comment>
<dbReference type="PANTHER" id="PTHR10353">
    <property type="entry name" value="GLYCOSYL HYDROLASE"/>
    <property type="match status" value="1"/>
</dbReference>
<dbReference type="Gene3D" id="3.20.20.80">
    <property type="entry name" value="Glycosidases"/>
    <property type="match status" value="1"/>
</dbReference>
<sequence length="483" mass="55582">MKKLNDICKTIDAFPDGFLWGGATAANQLEGGFKEEGKGLSVADINEFKDHDDLESKSNTEMSMKQITALLNDKDAIFPKRTSIEFYHSYKEDLKLLAGMGLKSLRVSIAWTRIFPNGDEDHPNQAGLRFYDNLFDEMLRLGIQPMVTLSHYEMPLHLATHYNGWVNRKLIDFFVRFAEVVMRRYKDKVTLWIPVNQINLFDHESFNHLGIPSDRVDNLEQAKFQGLHHEIVASARIKKLAKTINPKFQVGVMNSSLIAYPKTSKPEDVFTAIQQGQISLYISDVLAFGAYPQYMLRYFKEHHIDILIEPSDLEDIKAGIDFFSFSYYYARVIDAQSQESYRNPMLKANPWGWTIDPIGLRSMLNLYQARYGLPMYIAENGVGIFDEPDENLYVNDTERIHNLRIHIEQILEAIKDGCDVRGYYPWGPIDIVSCSSSEMSKRYGFIYVDIDNYGNGTGKRVKKRSYSWYKQVIETNGSNLEDV</sequence>
<dbReference type="GO" id="GO:0008422">
    <property type="term" value="F:beta-glucosidase activity"/>
    <property type="evidence" value="ECO:0007669"/>
    <property type="project" value="TreeGrafter"/>
</dbReference>
<dbReference type="InterPro" id="IPR033132">
    <property type="entry name" value="GH_1_N_CS"/>
</dbReference>
<evidence type="ECO:0000256" key="2">
    <source>
        <dbReference type="ARBA" id="ARBA00022801"/>
    </source>
</evidence>
<dbReference type="PRINTS" id="PR00131">
    <property type="entry name" value="GLHYDRLASE1"/>
</dbReference>
<dbReference type="FunFam" id="3.20.20.80:FF:000004">
    <property type="entry name" value="Beta-glucosidase 6-phospho-beta-glucosidase"/>
    <property type="match status" value="1"/>
</dbReference>
<proteinExistence type="inferred from homology"/>
<dbReference type="STRING" id="1514105.AOC36_08875"/>
<evidence type="ECO:0000256" key="1">
    <source>
        <dbReference type="ARBA" id="ARBA00010838"/>
    </source>
</evidence>
<dbReference type="RefSeq" id="WP_067633479.1">
    <property type="nucleotide sequence ID" value="NZ_CP013213.1"/>
</dbReference>
<dbReference type="InterPro" id="IPR001360">
    <property type="entry name" value="Glyco_hydro_1"/>
</dbReference>
<dbReference type="KEGG" id="erl:AOC36_08875"/>
<keyword evidence="6" id="KW-1185">Reference proteome</keyword>
<organism evidence="5 6">
    <name type="scientific">Erysipelothrix larvae</name>
    <dbReference type="NCBI Taxonomy" id="1514105"/>
    <lineage>
        <taxon>Bacteria</taxon>
        <taxon>Bacillati</taxon>
        <taxon>Bacillota</taxon>
        <taxon>Erysipelotrichia</taxon>
        <taxon>Erysipelotrichales</taxon>
        <taxon>Erysipelotrichaceae</taxon>
        <taxon>Erysipelothrix</taxon>
    </lineage>
</organism>
<keyword evidence="3" id="KW-0326">Glycosidase</keyword>
<reference evidence="5 6" key="1">
    <citation type="submission" date="2015-10" db="EMBL/GenBank/DDBJ databases">
        <title>Erysipelothrix larvae sp. LV19 isolated from the larval gut of the rhinoceros beetle, Trypoxylus dichotomus.</title>
        <authorList>
            <person name="Lim S."/>
            <person name="Kim B.-C."/>
        </authorList>
    </citation>
    <scope>NUCLEOTIDE SEQUENCE [LARGE SCALE GENOMIC DNA]</scope>
    <source>
        <strain evidence="5 6">LV19</strain>
    </source>
</reference>
<dbReference type="Pfam" id="PF00232">
    <property type="entry name" value="Glyco_hydro_1"/>
    <property type="match status" value="1"/>
</dbReference>
<dbReference type="PANTHER" id="PTHR10353:SF122">
    <property type="entry name" value="6-PHOSPHO-BETA-GLUCOSIDASE ASCB-RELATED"/>
    <property type="match status" value="1"/>
</dbReference>